<dbReference type="AlphaFoldDB" id="A0AAN9GYS1"/>
<dbReference type="EMBL" id="JAYKXH010000016">
    <property type="protein sequence ID" value="KAK7140906.1"/>
    <property type="molecule type" value="Genomic_DNA"/>
</dbReference>
<dbReference type="InterPro" id="IPR006623">
    <property type="entry name" value="THEG"/>
</dbReference>
<sequence length="223" mass="25360">MSKTVWATTPWTLTWGNQESIRPVSRSALRAVPSPRVKALAQHKKDFSLQVQLRNEEEERRMKAWRSCSGAVQRENIVRLATPKARGRSARQHTSPHSLLCEHDCPIWHVSPSVRNAMVSPRILHLANPKASHPSFSSDRQNVQTLISYAAQTAKMTSRLEQLSLPRLRENTHFYDPGRPESPIRPVSRRAGKARASARIRDLSAPKALSKDYIPPREPTWRT</sequence>
<protein>
    <recommendedName>
        <fullName evidence="5">Testicular haploid expressed gene protein-like</fullName>
    </recommendedName>
</protein>
<dbReference type="Proteomes" id="UP001364617">
    <property type="component" value="Unassembled WGS sequence"/>
</dbReference>
<evidence type="ECO:0000313" key="3">
    <source>
        <dbReference type="EMBL" id="KAK7140906.1"/>
    </source>
</evidence>
<dbReference type="Pfam" id="PF14912">
    <property type="entry name" value="THEG"/>
    <property type="match status" value="3"/>
</dbReference>
<dbReference type="SMART" id="SM00705">
    <property type="entry name" value="THEG"/>
    <property type="match status" value="5"/>
</dbReference>
<name>A0AAN9GYS1_9TELE</name>
<organism evidence="3 4">
    <name type="scientific">Phoxinus phoxinus</name>
    <name type="common">Eurasian minnow</name>
    <dbReference type="NCBI Taxonomy" id="58324"/>
    <lineage>
        <taxon>Eukaryota</taxon>
        <taxon>Metazoa</taxon>
        <taxon>Chordata</taxon>
        <taxon>Craniata</taxon>
        <taxon>Vertebrata</taxon>
        <taxon>Euteleostomi</taxon>
        <taxon>Actinopterygii</taxon>
        <taxon>Neopterygii</taxon>
        <taxon>Teleostei</taxon>
        <taxon>Ostariophysi</taxon>
        <taxon>Cypriniformes</taxon>
        <taxon>Leuciscidae</taxon>
        <taxon>Phoxininae</taxon>
        <taxon>Phoxinus</taxon>
    </lineage>
</organism>
<dbReference type="InterPro" id="IPR042401">
    <property type="entry name" value="SPMAP2-like"/>
</dbReference>
<comment type="caution">
    <text evidence="3">The sequence shown here is derived from an EMBL/GenBank/DDBJ whole genome shotgun (WGS) entry which is preliminary data.</text>
</comment>
<accession>A0AAN9GYS1</accession>
<dbReference type="PANTHER" id="PTHR15901:SF15">
    <property type="entry name" value="TESTICULAR HAPLOID EXPRESSED GENE PROTEIN-LIKE"/>
    <property type="match status" value="1"/>
</dbReference>
<feature type="region of interest" description="Disordered" evidence="2">
    <location>
        <begin position="171"/>
        <end position="223"/>
    </location>
</feature>
<evidence type="ECO:0000313" key="4">
    <source>
        <dbReference type="Proteomes" id="UP001364617"/>
    </source>
</evidence>
<dbReference type="PANTHER" id="PTHR15901">
    <property type="entry name" value="TESTICULAR HAPLOID EXPRESSED GENE PROTEIN"/>
    <property type="match status" value="1"/>
</dbReference>
<keyword evidence="1" id="KW-0677">Repeat</keyword>
<keyword evidence="4" id="KW-1185">Reference proteome</keyword>
<proteinExistence type="predicted"/>
<reference evidence="3 4" key="1">
    <citation type="submission" date="2024-02" db="EMBL/GenBank/DDBJ databases">
        <title>Chromosome-level genome assembly of the Eurasian Minnow (Phoxinus phoxinus).</title>
        <authorList>
            <person name="Oriowo T.O."/>
            <person name="Martin S."/>
            <person name="Stange M."/>
            <person name="Chrysostomakis Y."/>
            <person name="Brown T."/>
            <person name="Winkler S."/>
            <person name="Kukowka S."/>
            <person name="Myers E.W."/>
            <person name="Bohne A."/>
        </authorList>
    </citation>
    <scope>NUCLEOTIDE SEQUENCE [LARGE SCALE GENOMIC DNA]</scope>
    <source>
        <strain evidence="3">ZFMK-TIS-60720</strain>
        <tissue evidence="3">Whole Organism</tissue>
    </source>
</reference>
<evidence type="ECO:0008006" key="5">
    <source>
        <dbReference type="Google" id="ProtNLM"/>
    </source>
</evidence>
<feature type="compositionally biased region" description="Basic residues" evidence="2">
    <location>
        <begin position="187"/>
        <end position="198"/>
    </location>
</feature>
<gene>
    <name evidence="3" type="ORF">R3I93_015144</name>
</gene>
<evidence type="ECO:0000256" key="2">
    <source>
        <dbReference type="SAM" id="MobiDB-lite"/>
    </source>
</evidence>
<evidence type="ECO:0000256" key="1">
    <source>
        <dbReference type="ARBA" id="ARBA00022737"/>
    </source>
</evidence>